<dbReference type="Gene3D" id="3.40.50.1820">
    <property type="entry name" value="alpha/beta hydrolase"/>
    <property type="match status" value="1"/>
</dbReference>
<proteinExistence type="predicted"/>
<dbReference type="SUPFAM" id="SSF53474">
    <property type="entry name" value="alpha/beta-Hydrolases"/>
    <property type="match status" value="1"/>
</dbReference>
<organism evidence="1 2">
    <name type="scientific">Streptomyces pulveraceus</name>
    <dbReference type="NCBI Taxonomy" id="68258"/>
    <lineage>
        <taxon>Bacteria</taxon>
        <taxon>Bacillati</taxon>
        <taxon>Actinomycetota</taxon>
        <taxon>Actinomycetes</taxon>
        <taxon>Kitasatosporales</taxon>
        <taxon>Streptomycetaceae</taxon>
        <taxon>Streptomyces</taxon>
    </lineage>
</organism>
<evidence type="ECO:0000313" key="2">
    <source>
        <dbReference type="Proteomes" id="UP001596200"/>
    </source>
</evidence>
<reference evidence="2" key="1">
    <citation type="journal article" date="2019" name="Int. J. Syst. Evol. Microbiol.">
        <title>The Global Catalogue of Microorganisms (GCM) 10K type strain sequencing project: providing services to taxonomists for standard genome sequencing and annotation.</title>
        <authorList>
            <consortium name="The Broad Institute Genomics Platform"/>
            <consortium name="The Broad Institute Genome Sequencing Center for Infectious Disease"/>
            <person name="Wu L."/>
            <person name="Ma J."/>
        </authorList>
    </citation>
    <scope>NUCLEOTIDE SEQUENCE [LARGE SCALE GENOMIC DNA]</scope>
    <source>
        <strain evidence="2">JCM 4147</strain>
    </source>
</reference>
<protein>
    <recommendedName>
        <fullName evidence="3">Polyketide synthase thioesterase domain-containing protein</fullName>
    </recommendedName>
</protein>
<evidence type="ECO:0000313" key="1">
    <source>
        <dbReference type="EMBL" id="MFC5919091.1"/>
    </source>
</evidence>
<keyword evidence="2" id="KW-1185">Reference proteome</keyword>
<dbReference type="EMBL" id="JBHSPU010000062">
    <property type="protein sequence ID" value="MFC5919091.1"/>
    <property type="molecule type" value="Genomic_DNA"/>
</dbReference>
<comment type="caution">
    <text evidence="1">The sequence shown here is derived from an EMBL/GenBank/DDBJ whole genome shotgun (WGS) entry which is preliminary data.</text>
</comment>
<sequence>MTVEQPLLATASQAWKVLNEGSSTEPLVLAVDFAVSGRPESTFGDLGRLLAPGIPLWETRQPALEQARVFDGEDMATYWARGVRETGRPVRAVLGYCVGGLYAARVAELLAAQQDEAPAVVLFDPEPPRQDGMVADFRAAVARLCSVLSPEESALAGQAAEEAARQSTGVAALGAALAEVFTGITRAAFARAGLPAELADELIGAYESFVAYIAAAAVFDPAVRWAGATALTTPSADPHVRHAGRIIPVDVDHKDILRSPTTADVLNGLLNRARP</sequence>
<dbReference type="Proteomes" id="UP001596200">
    <property type="component" value="Unassembled WGS sequence"/>
</dbReference>
<dbReference type="InterPro" id="IPR029058">
    <property type="entry name" value="AB_hydrolase_fold"/>
</dbReference>
<dbReference type="RefSeq" id="WP_344512408.1">
    <property type="nucleotide sequence ID" value="NZ_BAAATU010000023.1"/>
</dbReference>
<name>A0ABW1GZ36_9ACTN</name>
<gene>
    <name evidence="1" type="ORF">ACFP1B_37495</name>
</gene>
<evidence type="ECO:0008006" key="3">
    <source>
        <dbReference type="Google" id="ProtNLM"/>
    </source>
</evidence>
<accession>A0ABW1GZ36</accession>